<dbReference type="InterPro" id="IPR026906">
    <property type="entry name" value="LRR_5"/>
</dbReference>
<dbReference type="EMBL" id="CP001843">
    <property type="protein sequence ID" value="AEF84808.1"/>
    <property type="molecule type" value="Genomic_DNA"/>
</dbReference>
<keyword evidence="3" id="KW-0449">Lipoprotein</keyword>
<protein>
    <submittedName>
        <fullName evidence="3">Putative lipoprotein</fullName>
    </submittedName>
</protein>
<dbReference type="RefSeq" id="WP_015707858.1">
    <property type="nucleotide sequence ID" value="NC_015578.1"/>
</dbReference>
<feature type="chain" id="PRO_5003336015" evidence="2">
    <location>
        <begin position="21"/>
        <end position="572"/>
    </location>
</feature>
<name>F5YHW1_TREPZ</name>
<dbReference type="Gene3D" id="3.80.10.10">
    <property type="entry name" value="Ribonuclease Inhibitor"/>
    <property type="match status" value="1"/>
</dbReference>
<evidence type="ECO:0000313" key="4">
    <source>
        <dbReference type="Proteomes" id="UP000009223"/>
    </source>
</evidence>
<feature type="compositionally biased region" description="Acidic residues" evidence="1">
    <location>
        <begin position="65"/>
        <end position="78"/>
    </location>
</feature>
<dbReference type="KEGG" id="tpi:TREPR_2345"/>
<dbReference type="STRING" id="545694.TREPR_2345"/>
<feature type="compositionally biased region" description="Basic and acidic residues" evidence="1">
    <location>
        <begin position="46"/>
        <end position="63"/>
    </location>
</feature>
<sequence length="572" mass="61650">MRKPLFIAIISLFMFTLIFGSCENPENSTVQGKGLEQNNQAYQNSGEEKANPDREKSDPKGENSDPNEENADPDEESADSGGENTGPGKGNADSGDENTGTDGKNSGEKQEEAVQEPGLPGKLFITVSPEEFTHYTLSFLHQSGDTTDDLKLPPENEGLMLDLAAGLWTITAVAYVNPGTGDPIPAAQGLVQVQVIPEKIVEVSITLDKMLGGEGSRGTLSYSVEFPQDLVRSALLTLFARDEDGVFRPCFITDLLESAAGNVSEGAIVLNPGYYRLDLTMNALYHRVTKTEYISIYPYGETRTTDFYFDPADFPPVTEITDTVALTAYLKKQSGVTETNPCLIRVGNVDLSISANSASVKALYSSLSQYTALDLRDCSGASLINSTAKTTPTKVNMVALILPVGLRTLSANVFSDCPSLVLADLPGVTTINNAAFSGCGKLESVNMPEVTAIKNDFTSTNGAFQGCKILKSVYLPKALKLERDTFRSCKALSVVYLPQVNTLAEGAFEDCSALDCLILGETPPKLGKEVFKDSNPRTIYVPQSAIDTYKTTTQQGWTPGLKEKVRALPEKI</sequence>
<dbReference type="InterPro" id="IPR032675">
    <property type="entry name" value="LRR_dom_sf"/>
</dbReference>
<dbReference type="Pfam" id="PF13306">
    <property type="entry name" value="LRR_5"/>
    <property type="match status" value="2"/>
</dbReference>
<evidence type="ECO:0000256" key="1">
    <source>
        <dbReference type="SAM" id="MobiDB-lite"/>
    </source>
</evidence>
<organism evidence="3 4">
    <name type="scientific">Treponema primitia (strain ATCC BAA-887 / DSM 12427 / ZAS-2)</name>
    <dbReference type="NCBI Taxonomy" id="545694"/>
    <lineage>
        <taxon>Bacteria</taxon>
        <taxon>Pseudomonadati</taxon>
        <taxon>Spirochaetota</taxon>
        <taxon>Spirochaetia</taxon>
        <taxon>Spirochaetales</taxon>
        <taxon>Treponemataceae</taxon>
        <taxon>Treponema</taxon>
    </lineage>
</organism>
<dbReference type="OrthoDB" id="354455at2"/>
<reference evidence="4" key="1">
    <citation type="submission" date="2009-12" db="EMBL/GenBank/DDBJ databases">
        <title>Complete sequence of Treponema primitia strain ZAS-2.</title>
        <authorList>
            <person name="Tetu S.G."/>
            <person name="Matson E."/>
            <person name="Ren Q."/>
            <person name="Seshadri R."/>
            <person name="Elbourne L."/>
            <person name="Hassan K.A."/>
            <person name="Durkin A."/>
            <person name="Radune D."/>
            <person name="Mohamoud Y."/>
            <person name="Shay R."/>
            <person name="Jin S."/>
            <person name="Zhang X."/>
            <person name="Lucey K."/>
            <person name="Ballor N.R."/>
            <person name="Ottesen E."/>
            <person name="Rosenthal R."/>
            <person name="Allen A."/>
            <person name="Leadbetter J.R."/>
            <person name="Paulsen I.T."/>
        </authorList>
    </citation>
    <scope>NUCLEOTIDE SEQUENCE [LARGE SCALE GENOMIC DNA]</scope>
    <source>
        <strain evidence="4">ATCC BAA-887 / DSM 12427 / ZAS-2</strain>
    </source>
</reference>
<dbReference type="Proteomes" id="UP000009223">
    <property type="component" value="Chromosome"/>
</dbReference>
<feature type="signal peptide" evidence="2">
    <location>
        <begin position="1"/>
        <end position="20"/>
    </location>
</feature>
<keyword evidence="2" id="KW-0732">Signal</keyword>
<keyword evidence="4" id="KW-1185">Reference proteome</keyword>
<dbReference type="eggNOG" id="COG4886">
    <property type="taxonomic scope" value="Bacteria"/>
</dbReference>
<feature type="region of interest" description="Disordered" evidence="1">
    <location>
        <begin position="26"/>
        <end position="120"/>
    </location>
</feature>
<dbReference type="SUPFAM" id="SSF52058">
    <property type="entry name" value="L domain-like"/>
    <property type="match status" value="1"/>
</dbReference>
<dbReference type="PROSITE" id="PS51257">
    <property type="entry name" value="PROKAR_LIPOPROTEIN"/>
    <property type="match status" value="1"/>
</dbReference>
<gene>
    <name evidence="3" type="ordered locus">TREPR_2345</name>
</gene>
<accession>F5YHW1</accession>
<dbReference type="HOGENOM" id="CLU_476425_0_0_12"/>
<reference evidence="3 4" key="2">
    <citation type="journal article" date="2011" name="ISME J.">
        <title>RNA-seq reveals cooperative metabolic interactions between two termite-gut spirochete species in co-culture.</title>
        <authorList>
            <person name="Rosenthal A.Z."/>
            <person name="Matson E.G."/>
            <person name="Eldar A."/>
            <person name="Leadbetter J.R."/>
        </authorList>
    </citation>
    <scope>NUCLEOTIDE SEQUENCE [LARGE SCALE GENOMIC DNA]</scope>
    <source>
        <strain evidence="4">ATCC BAA-887 / DSM 12427 / ZAS-2</strain>
    </source>
</reference>
<feature type="compositionally biased region" description="Polar residues" evidence="1">
    <location>
        <begin position="26"/>
        <end position="45"/>
    </location>
</feature>
<proteinExistence type="predicted"/>
<evidence type="ECO:0000256" key="2">
    <source>
        <dbReference type="SAM" id="SignalP"/>
    </source>
</evidence>
<evidence type="ECO:0000313" key="3">
    <source>
        <dbReference type="EMBL" id="AEF84808.1"/>
    </source>
</evidence>
<dbReference type="AlphaFoldDB" id="F5YHW1"/>